<proteinExistence type="predicted"/>
<protein>
    <submittedName>
        <fullName evidence="1">Uncharacterized protein</fullName>
    </submittedName>
</protein>
<name>A0A4C1WTL8_EUMVA</name>
<dbReference type="Proteomes" id="UP000299102">
    <property type="component" value="Unassembled WGS sequence"/>
</dbReference>
<dbReference type="AlphaFoldDB" id="A0A4C1WTL8"/>
<keyword evidence="2" id="KW-1185">Reference proteome</keyword>
<gene>
    <name evidence="1" type="ORF">EVAR_17553_1</name>
</gene>
<evidence type="ECO:0000313" key="2">
    <source>
        <dbReference type="Proteomes" id="UP000299102"/>
    </source>
</evidence>
<sequence length="82" mass="9349">KSPALPAFLGISRVGYLMKGELGDEKRVDHRNYQSLERNYKRRGPITARFVPCWANDFFPVTVPQETSGEHRPCLLTNTSAR</sequence>
<organism evidence="1 2">
    <name type="scientific">Eumeta variegata</name>
    <name type="common">Bagworm moth</name>
    <name type="synonym">Eumeta japonica</name>
    <dbReference type="NCBI Taxonomy" id="151549"/>
    <lineage>
        <taxon>Eukaryota</taxon>
        <taxon>Metazoa</taxon>
        <taxon>Ecdysozoa</taxon>
        <taxon>Arthropoda</taxon>
        <taxon>Hexapoda</taxon>
        <taxon>Insecta</taxon>
        <taxon>Pterygota</taxon>
        <taxon>Neoptera</taxon>
        <taxon>Endopterygota</taxon>
        <taxon>Lepidoptera</taxon>
        <taxon>Glossata</taxon>
        <taxon>Ditrysia</taxon>
        <taxon>Tineoidea</taxon>
        <taxon>Psychidae</taxon>
        <taxon>Oiketicinae</taxon>
        <taxon>Eumeta</taxon>
    </lineage>
</organism>
<comment type="caution">
    <text evidence="1">The sequence shown here is derived from an EMBL/GenBank/DDBJ whole genome shotgun (WGS) entry which is preliminary data.</text>
</comment>
<feature type="non-terminal residue" evidence="1">
    <location>
        <position position="1"/>
    </location>
</feature>
<accession>A0A4C1WTL8</accession>
<evidence type="ECO:0000313" key="1">
    <source>
        <dbReference type="EMBL" id="GBP53477.1"/>
    </source>
</evidence>
<dbReference type="EMBL" id="BGZK01000625">
    <property type="protein sequence ID" value="GBP53477.1"/>
    <property type="molecule type" value="Genomic_DNA"/>
</dbReference>
<reference evidence="1 2" key="1">
    <citation type="journal article" date="2019" name="Commun. Biol.">
        <title>The bagworm genome reveals a unique fibroin gene that provides high tensile strength.</title>
        <authorList>
            <person name="Kono N."/>
            <person name="Nakamura H."/>
            <person name="Ohtoshi R."/>
            <person name="Tomita M."/>
            <person name="Numata K."/>
            <person name="Arakawa K."/>
        </authorList>
    </citation>
    <scope>NUCLEOTIDE SEQUENCE [LARGE SCALE GENOMIC DNA]</scope>
</reference>